<dbReference type="CDD" id="cd22420">
    <property type="entry name" value="KH-I_BICC1_rpt1"/>
    <property type="match status" value="1"/>
</dbReference>
<proteinExistence type="predicted"/>
<keyword evidence="4" id="KW-1185">Reference proteome</keyword>
<accession>A0A8C9FYY4</accession>
<dbReference type="Pfam" id="PF24234">
    <property type="entry name" value="KH_BICC1_1st"/>
    <property type="match status" value="1"/>
</dbReference>
<dbReference type="Ensembl" id="ENSPSTT00000020874.1">
    <property type="protein sequence ID" value="ENSPSTP00000019911.1"/>
    <property type="gene ID" value="ENSPSTG00000014426.1"/>
</dbReference>
<organism evidence="3 4">
    <name type="scientific">Pavo cristatus</name>
    <name type="common">Indian peafowl</name>
    <name type="synonym">Blue peafowl</name>
    <dbReference type="NCBI Taxonomy" id="9049"/>
    <lineage>
        <taxon>Eukaryota</taxon>
        <taxon>Metazoa</taxon>
        <taxon>Chordata</taxon>
        <taxon>Craniata</taxon>
        <taxon>Vertebrata</taxon>
        <taxon>Euteleostomi</taxon>
        <taxon>Archelosauria</taxon>
        <taxon>Archosauria</taxon>
        <taxon>Dinosauria</taxon>
        <taxon>Saurischia</taxon>
        <taxon>Theropoda</taxon>
        <taxon>Coelurosauria</taxon>
        <taxon>Aves</taxon>
        <taxon>Neognathae</taxon>
        <taxon>Galloanserae</taxon>
        <taxon>Galliformes</taxon>
        <taxon>Phasianidae</taxon>
        <taxon>Phasianinae</taxon>
        <taxon>Pavo</taxon>
    </lineage>
</organism>
<feature type="compositionally biased region" description="Low complexity" evidence="1">
    <location>
        <begin position="20"/>
        <end position="31"/>
    </location>
</feature>
<feature type="region of interest" description="Disordered" evidence="1">
    <location>
        <begin position="12"/>
        <end position="133"/>
    </location>
</feature>
<sequence length="245" mass="26108">MEAEMLCGLRAGWGRRRAADAGPGPRALGGEPEAEAGGGAGAGTLAGGGWDEAGGRLWGQIASRGEAAEWDSERQRGPPGSAMAAQCDPLSGYLQQPLSDPGSNSERSTDSPVPGSEEDSAGPPRPLHSPEWGEERFRVDRKKLEAMLQAAAEGKGKSGEDFFQKIMEETNTQIAWPSKLKIGAKSKKVITENAGILKGFQSMLLNCKLNNHLSKYQEAWCTSEAGMFAKSSYINCSFTQEFGQV</sequence>
<feature type="compositionally biased region" description="Gly residues" evidence="1">
    <location>
        <begin position="36"/>
        <end position="52"/>
    </location>
</feature>
<protein>
    <recommendedName>
        <fullName evidence="2">BICC1 first type I KH domain-containing protein</fullName>
    </recommendedName>
</protein>
<dbReference type="AlphaFoldDB" id="A0A8C9FYY4"/>
<evidence type="ECO:0000256" key="1">
    <source>
        <dbReference type="SAM" id="MobiDB-lite"/>
    </source>
</evidence>
<evidence type="ECO:0000313" key="4">
    <source>
        <dbReference type="Proteomes" id="UP000694428"/>
    </source>
</evidence>
<evidence type="ECO:0000259" key="2">
    <source>
        <dbReference type="Pfam" id="PF24234"/>
    </source>
</evidence>
<feature type="compositionally biased region" description="Polar residues" evidence="1">
    <location>
        <begin position="93"/>
        <end position="106"/>
    </location>
</feature>
<reference evidence="3" key="2">
    <citation type="submission" date="2025-09" db="UniProtKB">
        <authorList>
            <consortium name="Ensembl"/>
        </authorList>
    </citation>
    <scope>IDENTIFICATION</scope>
</reference>
<feature type="domain" description="BICC1 first type I KH" evidence="2">
    <location>
        <begin position="135"/>
        <end position="188"/>
    </location>
</feature>
<dbReference type="InterPro" id="IPR047549">
    <property type="entry name" value="BICC1_KH-I_rpt1"/>
</dbReference>
<reference evidence="3" key="1">
    <citation type="submission" date="2025-08" db="UniProtKB">
        <authorList>
            <consortium name="Ensembl"/>
        </authorList>
    </citation>
    <scope>IDENTIFICATION</scope>
</reference>
<dbReference type="Proteomes" id="UP000694428">
    <property type="component" value="Unplaced"/>
</dbReference>
<name>A0A8C9FYY4_PAVCR</name>
<evidence type="ECO:0000313" key="3">
    <source>
        <dbReference type="Ensembl" id="ENSPSTP00000019911.1"/>
    </source>
</evidence>